<feature type="signal peptide" evidence="1">
    <location>
        <begin position="1"/>
        <end position="24"/>
    </location>
</feature>
<keyword evidence="3" id="KW-1185">Reference proteome</keyword>
<dbReference type="RefSeq" id="WP_188617041.1">
    <property type="nucleotide sequence ID" value="NZ_BMLV01000002.1"/>
</dbReference>
<dbReference type="Proteomes" id="UP000620064">
    <property type="component" value="Unassembled WGS sequence"/>
</dbReference>
<keyword evidence="1" id="KW-0732">Signal</keyword>
<comment type="caution">
    <text evidence="2">The sequence shown here is derived from an EMBL/GenBank/DDBJ whole genome shotgun (WGS) entry which is preliminary data.</text>
</comment>
<reference evidence="3" key="1">
    <citation type="journal article" date="2019" name="Int. J. Syst. Evol. Microbiol.">
        <title>The Global Catalogue of Microorganisms (GCM) 10K type strain sequencing project: providing services to taxonomists for standard genome sequencing and annotation.</title>
        <authorList>
            <consortium name="The Broad Institute Genomics Platform"/>
            <consortium name="The Broad Institute Genome Sequencing Center for Infectious Disease"/>
            <person name="Wu L."/>
            <person name="Ma J."/>
        </authorList>
    </citation>
    <scope>NUCLEOTIDE SEQUENCE [LARGE SCALE GENOMIC DNA]</scope>
    <source>
        <strain evidence="3">CGMCC 1.7656</strain>
    </source>
</reference>
<dbReference type="Pfam" id="PF19643">
    <property type="entry name" value="DUF6146"/>
    <property type="match status" value="1"/>
</dbReference>
<name>A0ABQ2NJX8_9FLAO</name>
<sequence>MKKIFFLFALSLALLSCTSQNSVAKDNTQKSEIKPEKNEDGEWDLDVLDTDYNYFLNAVARPMSMYTESYLKSRNQFLVNEWNAYYMSGRYRNIIESSIDYNPNENYGLKFEYKLYQVFVYVQWKYKLRMQGLSGADVLR</sequence>
<feature type="chain" id="PRO_5046927987" description="Lipoprotein" evidence="1">
    <location>
        <begin position="25"/>
        <end position="140"/>
    </location>
</feature>
<gene>
    <name evidence="2" type="ORF">GCM10010992_10630</name>
</gene>
<evidence type="ECO:0000313" key="2">
    <source>
        <dbReference type="EMBL" id="GGP03196.1"/>
    </source>
</evidence>
<dbReference type="EMBL" id="BMLV01000002">
    <property type="protein sequence ID" value="GGP03196.1"/>
    <property type="molecule type" value="Genomic_DNA"/>
</dbReference>
<evidence type="ECO:0008006" key="4">
    <source>
        <dbReference type="Google" id="ProtNLM"/>
    </source>
</evidence>
<evidence type="ECO:0000313" key="3">
    <source>
        <dbReference type="Proteomes" id="UP000620064"/>
    </source>
</evidence>
<protein>
    <recommendedName>
        <fullName evidence="4">Lipoprotein</fullName>
    </recommendedName>
</protein>
<proteinExistence type="predicted"/>
<accession>A0ABQ2NJX8</accession>
<evidence type="ECO:0000256" key="1">
    <source>
        <dbReference type="SAM" id="SignalP"/>
    </source>
</evidence>
<dbReference type="PROSITE" id="PS51257">
    <property type="entry name" value="PROKAR_LIPOPROTEIN"/>
    <property type="match status" value="1"/>
</dbReference>
<organism evidence="2 3">
    <name type="scientific">Cloacibacterium rupense</name>
    <dbReference type="NCBI Taxonomy" id="517423"/>
    <lineage>
        <taxon>Bacteria</taxon>
        <taxon>Pseudomonadati</taxon>
        <taxon>Bacteroidota</taxon>
        <taxon>Flavobacteriia</taxon>
        <taxon>Flavobacteriales</taxon>
        <taxon>Weeksellaceae</taxon>
    </lineage>
</organism>
<dbReference type="InterPro" id="IPR046144">
    <property type="entry name" value="DUF6146"/>
</dbReference>